<reference evidence="2" key="1">
    <citation type="submission" date="2016-10" db="EMBL/GenBank/DDBJ databases">
        <authorList>
            <person name="Varghese N."/>
            <person name="Submissions S."/>
        </authorList>
    </citation>
    <scope>NUCLEOTIDE SEQUENCE [LARGE SCALE GENOMIC DNA]</scope>
    <source>
        <strain evidence="2">ES.061</strain>
    </source>
</reference>
<proteinExistence type="predicted"/>
<keyword evidence="2" id="KW-1185">Reference proteome</keyword>
<evidence type="ECO:0000313" key="2">
    <source>
        <dbReference type="Proteomes" id="UP000199064"/>
    </source>
</evidence>
<organism evidence="1 2">
    <name type="scientific">Nitratireductor aquibiodomus</name>
    <dbReference type="NCBI Taxonomy" id="204799"/>
    <lineage>
        <taxon>Bacteria</taxon>
        <taxon>Pseudomonadati</taxon>
        <taxon>Pseudomonadota</taxon>
        <taxon>Alphaproteobacteria</taxon>
        <taxon>Hyphomicrobiales</taxon>
        <taxon>Phyllobacteriaceae</taxon>
        <taxon>Nitratireductor</taxon>
    </lineage>
</organism>
<evidence type="ECO:0000313" key="1">
    <source>
        <dbReference type="EMBL" id="SEB39630.1"/>
    </source>
</evidence>
<dbReference type="EMBL" id="FNSL01000001">
    <property type="protein sequence ID" value="SEB39630.1"/>
    <property type="molecule type" value="Genomic_DNA"/>
</dbReference>
<accession>A0A1H4IZY6</accession>
<name>A0A1H4IZY6_9HYPH</name>
<sequence>MDVTSRCLEAARVTWAAPLVLPDDGGFTKYGVAVVAGPGLSDAYRPAFVCLVDLETGVVELSKGLDISPLLPGVRALTGE</sequence>
<gene>
    <name evidence="1" type="ORF">SAMN05216452_0837</name>
</gene>
<dbReference type="AlphaFoldDB" id="A0A1H4IZY6"/>
<protein>
    <submittedName>
        <fullName evidence="1">Uncharacterized protein</fullName>
    </submittedName>
</protein>
<dbReference type="Proteomes" id="UP000199064">
    <property type="component" value="Unassembled WGS sequence"/>
</dbReference>